<dbReference type="Gene3D" id="2.30.30.940">
    <property type="match status" value="1"/>
</dbReference>
<reference evidence="2 3" key="1">
    <citation type="submission" date="2020-08" db="EMBL/GenBank/DDBJ databases">
        <title>Genomic Encyclopedia of Type Strains, Phase IV (KMG-V): Genome sequencing to study the core and pangenomes of soil and plant-associated prokaryotes.</title>
        <authorList>
            <person name="Whitman W."/>
        </authorList>
    </citation>
    <scope>NUCLEOTIDE SEQUENCE [LARGE SCALE GENOMIC DNA]</scope>
    <source>
        <strain evidence="2 3">M8UP14</strain>
    </source>
</reference>
<dbReference type="CDD" id="cd18809">
    <property type="entry name" value="SF1_C_RecD"/>
    <property type="match status" value="1"/>
</dbReference>
<evidence type="ECO:0000313" key="2">
    <source>
        <dbReference type="EMBL" id="MBB5061418.1"/>
    </source>
</evidence>
<gene>
    <name evidence="2" type="ORF">HDF16_006154</name>
</gene>
<dbReference type="Gene3D" id="3.40.50.300">
    <property type="entry name" value="P-loop containing nucleotide triphosphate hydrolases"/>
    <property type="match status" value="1"/>
</dbReference>
<proteinExistence type="predicted"/>
<evidence type="ECO:0000256" key="1">
    <source>
        <dbReference type="SAM" id="MobiDB-lite"/>
    </source>
</evidence>
<feature type="compositionally biased region" description="Polar residues" evidence="1">
    <location>
        <begin position="601"/>
        <end position="610"/>
    </location>
</feature>
<protein>
    <submittedName>
        <fullName evidence="2">Uncharacterized protein</fullName>
    </submittedName>
</protein>
<name>A0A7W7ZKB4_9BACT</name>
<accession>A0A7W7ZKB4</accession>
<feature type="region of interest" description="Disordered" evidence="1">
    <location>
        <begin position="589"/>
        <end position="628"/>
    </location>
</feature>
<sequence length="628" mass="69156">MRTSQLDQIMRQRKNPALLEAVKHLAKGETAKGVQMLAEQGRVTQIVDPNQRIAAIAKDYAGAPENTIIVSPDNRSRQLINEAVRIELKSAEKLGAEDHKFSILAHRSDMTGADREWAARYKVGDVLKYETGSKAHGIARNSTATVLSTDARSNTVTIQQEDGQTVTYDPKRLKGVNAYRETLKDFAEGDRIQFTAKDKTLGVNNRDLGTITKLDADQITVQMDGKTSRTIQFDPATMQHFDHGYAVTSHVSQGLTEGRVIANIDTESARSLINTRLAYVSVSRAEYDARIYTNDAETLGSRLATNVSKTTAVDFRRPPQPASPQKSQGQVYEYADPNHRLAAVASAFAERPDNAVVIAKDREERRELNQLIRADLQARGLVAPDSKALAVRLEQNLTNPKDAAQYTPGDIIQYKQGNPSLEGIPNDSAAVVVSTDSKFNQLTVRNSYGDEVTYSPHLTTAMTSQSKVYREEQQEFAEGDRIRFTQSTEGESFRKGDFATIISISDGIEARLDKGPTVQLTTDQARHIEHGYAVDSLKTCAPERILVSQDSSLQIPSELAHLSRTGRDVSMYTSDGTVQTNVPAPSIALPEQLKPSIALPEQQQSQSPANINAPEPTPVVQHRRSHGR</sequence>
<dbReference type="EMBL" id="JACHIP010000041">
    <property type="protein sequence ID" value="MBB5061418.1"/>
    <property type="molecule type" value="Genomic_DNA"/>
</dbReference>
<dbReference type="InterPro" id="IPR027417">
    <property type="entry name" value="P-loop_NTPase"/>
</dbReference>
<organism evidence="2 3">
    <name type="scientific">Granulicella aggregans</name>
    <dbReference type="NCBI Taxonomy" id="474949"/>
    <lineage>
        <taxon>Bacteria</taxon>
        <taxon>Pseudomonadati</taxon>
        <taxon>Acidobacteriota</taxon>
        <taxon>Terriglobia</taxon>
        <taxon>Terriglobales</taxon>
        <taxon>Acidobacteriaceae</taxon>
        <taxon>Granulicella</taxon>
    </lineage>
</organism>
<comment type="caution">
    <text evidence="2">The sequence shown here is derived from an EMBL/GenBank/DDBJ whole genome shotgun (WGS) entry which is preliminary data.</text>
</comment>
<dbReference type="Proteomes" id="UP000540989">
    <property type="component" value="Unassembled WGS sequence"/>
</dbReference>
<evidence type="ECO:0000313" key="3">
    <source>
        <dbReference type="Proteomes" id="UP000540989"/>
    </source>
</evidence>
<keyword evidence="3" id="KW-1185">Reference proteome</keyword>
<dbReference type="SUPFAM" id="SSF52540">
    <property type="entry name" value="P-loop containing nucleoside triphosphate hydrolases"/>
    <property type="match status" value="1"/>
</dbReference>
<dbReference type="AlphaFoldDB" id="A0A7W7ZKB4"/>